<dbReference type="Proteomes" id="UP000799771">
    <property type="component" value="Unassembled WGS sequence"/>
</dbReference>
<dbReference type="PANTHER" id="PTHR47843">
    <property type="entry name" value="BTB DOMAIN-CONTAINING PROTEIN-RELATED"/>
    <property type="match status" value="1"/>
</dbReference>
<proteinExistence type="predicted"/>
<sequence length="271" mass="30955">MARSFSEIMHSELFTFLIGQDEEPVVVHLGAIAALSPSLDCLVNGSMKEALENIARLPELEVEDFERICEFAYRDNYTDPEPDIIDDTDDNNSTLLSPSIAQIVITGGISRQYVHTFITLGFGQWSAARAVISPWSGQEHWEVDVSDVLMAHARLYTFAEKYMIYKLKHLALHRLHQFLVSLPVNTLTRAAVVDLLVFVYDNNNTADRIYNSEHEHEAVDPLRNLVVKFMLIHLDAFRGFPEYRKFMEQGGQYAIDLQDDFVQWRGLVCVT</sequence>
<accession>A0A6A6AJH2</accession>
<dbReference type="Gene3D" id="3.30.710.10">
    <property type="entry name" value="Potassium Channel Kv1.1, Chain A"/>
    <property type="match status" value="1"/>
</dbReference>
<reference evidence="1" key="1">
    <citation type="journal article" date="2020" name="Stud. Mycol.">
        <title>101 Dothideomycetes genomes: a test case for predicting lifestyles and emergence of pathogens.</title>
        <authorList>
            <person name="Haridas S."/>
            <person name="Albert R."/>
            <person name="Binder M."/>
            <person name="Bloem J."/>
            <person name="Labutti K."/>
            <person name="Salamov A."/>
            <person name="Andreopoulos B."/>
            <person name="Baker S."/>
            <person name="Barry K."/>
            <person name="Bills G."/>
            <person name="Bluhm B."/>
            <person name="Cannon C."/>
            <person name="Castanera R."/>
            <person name="Culley D."/>
            <person name="Daum C."/>
            <person name="Ezra D."/>
            <person name="Gonzalez J."/>
            <person name="Henrissat B."/>
            <person name="Kuo A."/>
            <person name="Liang C."/>
            <person name="Lipzen A."/>
            <person name="Lutzoni F."/>
            <person name="Magnuson J."/>
            <person name="Mondo S."/>
            <person name="Nolan M."/>
            <person name="Ohm R."/>
            <person name="Pangilinan J."/>
            <person name="Park H.-J."/>
            <person name="Ramirez L."/>
            <person name="Alfaro M."/>
            <person name="Sun H."/>
            <person name="Tritt A."/>
            <person name="Yoshinaga Y."/>
            <person name="Zwiers L.-H."/>
            <person name="Turgeon B."/>
            <person name="Goodwin S."/>
            <person name="Spatafora J."/>
            <person name="Crous P."/>
            <person name="Grigoriev I."/>
        </authorList>
    </citation>
    <scope>NUCLEOTIDE SEQUENCE</scope>
    <source>
        <strain evidence="1">CBS 119687</strain>
    </source>
</reference>
<evidence type="ECO:0000313" key="2">
    <source>
        <dbReference type="Proteomes" id="UP000799771"/>
    </source>
</evidence>
<gene>
    <name evidence="1" type="ORF">P153DRAFT_394293</name>
</gene>
<evidence type="ECO:0000313" key="1">
    <source>
        <dbReference type="EMBL" id="KAF2132122.1"/>
    </source>
</evidence>
<dbReference type="GeneID" id="54411734"/>
<organism evidence="1 2">
    <name type="scientific">Dothidotthia symphoricarpi CBS 119687</name>
    <dbReference type="NCBI Taxonomy" id="1392245"/>
    <lineage>
        <taxon>Eukaryota</taxon>
        <taxon>Fungi</taxon>
        <taxon>Dikarya</taxon>
        <taxon>Ascomycota</taxon>
        <taxon>Pezizomycotina</taxon>
        <taxon>Dothideomycetes</taxon>
        <taxon>Pleosporomycetidae</taxon>
        <taxon>Pleosporales</taxon>
        <taxon>Dothidotthiaceae</taxon>
        <taxon>Dothidotthia</taxon>
    </lineage>
</organism>
<name>A0A6A6AJH2_9PLEO</name>
<dbReference type="InterPro" id="IPR011333">
    <property type="entry name" value="SKP1/BTB/POZ_sf"/>
</dbReference>
<dbReference type="SUPFAM" id="SSF54695">
    <property type="entry name" value="POZ domain"/>
    <property type="match status" value="1"/>
</dbReference>
<dbReference type="AlphaFoldDB" id="A0A6A6AJH2"/>
<dbReference type="OrthoDB" id="9997739at2759"/>
<evidence type="ECO:0008006" key="3">
    <source>
        <dbReference type="Google" id="ProtNLM"/>
    </source>
</evidence>
<dbReference type="RefSeq" id="XP_033526509.1">
    <property type="nucleotide sequence ID" value="XM_033671302.1"/>
</dbReference>
<protein>
    <recommendedName>
        <fullName evidence="3">BTB domain-containing protein</fullName>
    </recommendedName>
</protein>
<keyword evidence="2" id="KW-1185">Reference proteome</keyword>
<dbReference type="EMBL" id="ML977501">
    <property type="protein sequence ID" value="KAF2132122.1"/>
    <property type="molecule type" value="Genomic_DNA"/>
</dbReference>